<dbReference type="OrthoDB" id="142872at2759"/>
<comment type="caution">
    <text evidence="1">The sequence shown here is derived from an EMBL/GenBank/DDBJ whole genome shotgun (WGS) entry which is preliminary data.</text>
</comment>
<gene>
    <name evidence="1" type="ORF">PHMEG_00026560</name>
</gene>
<accession>A0A225V9B9</accession>
<reference evidence="2" key="1">
    <citation type="submission" date="2017-03" db="EMBL/GenBank/DDBJ databases">
        <title>Phytopthora megakarya and P. palmivora, two closely related causual agents of cacao black pod achieved similar genome size and gene model numbers by different mechanisms.</title>
        <authorList>
            <person name="Ali S."/>
            <person name="Shao J."/>
            <person name="Larry D.J."/>
            <person name="Kronmiller B."/>
            <person name="Shen D."/>
            <person name="Strem M.D."/>
            <person name="Melnick R.L."/>
            <person name="Guiltinan M.J."/>
            <person name="Tyler B.M."/>
            <person name="Meinhardt L.W."/>
            <person name="Bailey B.A."/>
        </authorList>
    </citation>
    <scope>NUCLEOTIDE SEQUENCE [LARGE SCALE GENOMIC DNA]</scope>
    <source>
        <strain evidence="2">zdho120</strain>
    </source>
</reference>
<keyword evidence="2" id="KW-1185">Reference proteome</keyword>
<evidence type="ECO:0000313" key="1">
    <source>
        <dbReference type="EMBL" id="OWZ01965.1"/>
    </source>
</evidence>
<sequence>MVFHIVGHKQRSSIFCCSVVLVAMNFVRFVKRSTITITASFPAVVQGNEVMTSIGISTHLPSGISNG</sequence>
<protein>
    <submittedName>
        <fullName evidence="1">Uncharacterized protein</fullName>
    </submittedName>
</protein>
<evidence type="ECO:0000313" key="2">
    <source>
        <dbReference type="Proteomes" id="UP000198211"/>
    </source>
</evidence>
<dbReference type="AlphaFoldDB" id="A0A225V9B9"/>
<organism evidence="1 2">
    <name type="scientific">Phytophthora megakarya</name>
    <dbReference type="NCBI Taxonomy" id="4795"/>
    <lineage>
        <taxon>Eukaryota</taxon>
        <taxon>Sar</taxon>
        <taxon>Stramenopiles</taxon>
        <taxon>Oomycota</taxon>
        <taxon>Peronosporomycetes</taxon>
        <taxon>Peronosporales</taxon>
        <taxon>Peronosporaceae</taxon>
        <taxon>Phytophthora</taxon>
    </lineage>
</organism>
<proteinExistence type="predicted"/>
<name>A0A225V9B9_9STRA</name>
<dbReference type="EMBL" id="NBNE01006493">
    <property type="protein sequence ID" value="OWZ01965.1"/>
    <property type="molecule type" value="Genomic_DNA"/>
</dbReference>
<dbReference type="Proteomes" id="UP000198211">
    <property type="component" value="Unassembled WGS sequence"/>
</dbReference>